<evidence type="ECO:0000313" key="4">
    <source>
        <dbReference type="Proteomes" id="UP001597304"/>
    </source>
</evidence>
<comment type="caution">
    <text evidence="3">The sequence shown here is derived from an EMBL/GenBank/DDBJ whole genome shotgun (WGS) entry which is preliminary data.</text>
</comment>
<reference evidence="4" key="1">
    <citation type="journal article" date="2019" name="Int. J. Syst. Evol. Microbiol.">
        <title>The Global Catalogue of Microorganisms (GCM) 10K type strain sequencing project: providing services to taxonomists for standard genome sequencing and annotation.</title>
        <authorList>
            <consortium name="The Broad Institute Genomics Platform"/>
            <consortium name="The Broad Institute Genome Sequencing Center for Infectious Disease"/>
            <person name="Wu L."/>
            <person name="Ma J."/>
        </authorList>
    </citation>
    <scope>NUCLEOTIDE SEQUENCE [LARGE SCALE GENOMIC DNA]</scope>
    <source>
        <strain evidence="4">LMG 29247</strain>
    </source>
</reference>
<feature type="transmembrane region" description="Helical" evidence="2">
    <location>
        <begin position="26"/>
        <end position="47"/>
    </location>
</feature>
<feature type="compositionally biased region" description="Pro residues" evidence="1">
    <location>
        <begin position="74"/>
        <end position="99"/>
    </location>
</feature>
<gene>
    <name evidence="3" type="ORF">ACFSF0_18160</name>
</gene>
<sequence length="267" mass="27502">MTEDTVAADPSDRPLMPPEPESGGGALRWVITGVAAVLLVVGAWRAYEWFIADVAKRRAVASGATPTLQAPPEAQAPPAEPPPVAAVPRTVQPPAPSQPAPSAGPAVTGLEGVNKCVVDGQVTYTNTPCPAGSTPEPRSSGMAEADTEQPAGVDANGVTGSTGDSGPAVRVARPAVFTASGHDPSQQASLCGYWSAEIERLDFEFQQPLPPPVLDQISTHLTNLRGQFAEAKCGPLPKSAEDKASAPAKPVARKRAPAKVVEERSAD</sequence>
<keyword evidence="4" id="KW-1185">Reference proteome</keyword>
<dbReference type="EMBL" id="JBHUEJ010000044">
    <property type="protein sequence ID" value="MFD1712528.1"/>
    <property type="molecule type" value="Genomic_DNA"/>
</dbReference>
<evidence type="ECO:0000313" key="3">
    <source>
        <dbReference type="EMBL" id="MFD1712528.1"/>
    </source>
</evidence>
<evidence type="ECO:0000256" key="1">
    <source>
        <dbReference type="SAM" id="MobiDB-lite"/>
    </source>
</evidence>
<proteinExistence type="predicted"/>
<protein>
    <recommendedName>
        <fullName evidence="5">DUF4124 domain-containing protein</fullName>
    </recommendedName>
</protein>
<evidence type="ECO:0000256" key="2">
    <source>
        <dbReference type="SAM" id="Phobius"/>
    </source>
</evidence>
<feature type="region of interest" description="Disordered" evidence="1">
    <location>
        <begin position="1"/>
        <end position="21"/>
    </location>
</feature>
<dbReference type="Proteomes" id="UP001597304">
    <property type="component" value="Unassembled WGS sequence"/>
</dbReference>
<accession>A0ABW4L1V6</accession>
<evidence type="ECO:0008006" key="5">
    <source>
        <dbReference type="Google" id="ProtNLM"/>
    </source>
</evidence>
<name>A0ABW4L1V6_9BURK</name>
<keyword evidence="2" id="KW-1133">Transmembrane helix</keyword>
<dbReference type="RefSeq" id="WP_147913224.1">
    <property type="nucleotide sequence ID" value="NZ_JBHUEJ010000044.1"/>
</dbReference>
<keyword evidence="2" id="KW-0472">Membrane</keyword>
<organism evidence="3 4">
    <name type="scientific">Ottowia flava</name>
    <dbReference type="NCBI Taxonomy" id="2675430"/>
    <lineage>
        <taxon>Bacteria</taxon>
        <taxon>Pseudomonadati</taxon>
        <taxon>Pseudomonadota</taxon>
        <taxon>Betaproteobacteria</taxon>
        <taxon>Burkholderiales</taxon>
        <taxon>Comamonadaceae</taxon>
        <taxon>Ottowia</taxon>
    </lineage>
</organism>
<keyword evidence="2" id="KW-0812">Transmembrane</keyword>
<feature type="region of interest" description="Disordered" evidence="1">
    <location>
        <begin position="66"/>
        <end position="106"/>
    </location>
</feature>
<feature type="region of interest" description="Disordered" evidence="1">
    <location>
        <begin position="125"/>
        <end position="167"/>
    </location>
</feature>
<feature type="region of interest" description="Disordered" evidence="1">
    <location>
        <begin position="233"/>
        <end position="267"/>
    </location>
</feature>